<feature type="domain" description="Fibronectin type-III" evidence="2">
    <location>
        <begin position="617"/>
        <end position="711"/>
    </location>
</feature>
<dbReference type="Pfam" id="PF18962">
    <property type="entry name" value="Por_Secre_tail"/>
    <property type="match status" value="1"/>
</dbReference>
<dbReference type="SUPFAM" id="SSF49265">
    <property type="entry name" value="Fibronectin type III"/>
    <property type="match status" value="3"/>
</dbReference>
<comment type="caution">
    <text evidence="3">The sequence shown here is derived from an EMBL/GenBank/DDBJ whole genome shotgun (WGS) entry which is preliminary data.</text>
</comment>
<feature type="domain" description="Fibronectin type-III" evidence="2">
    <location>
        <begin position="357"/>
        <end position="452"/>
    </location>
</feature>
<name>A0A511YMB4_9FLAO</name>
<evidence type="ECO:0000256" key="1">
    <source>
        <dbReference type="ARBA" id="ARBA00022729"/>
    </source>
</evidence>
<dbReference type="PROSITE" id="PS50853">
    <property type="entry name" value="FN3"/>
    <property type="match status" value="3"/>
</dbReference>
<evidence type="ECO:0000259" key="2">
    <source>
        <dbReference type="PROSITE" id="PS50853"/>
    </source>
</evidence>
<dbReference type="InterPro" id="IPR003961">
    <property type="entry name" value="FN3_dom"/>
</dbReference>
<dbReference type="EMBL" id="BJYJ01000009">
    <property type="protein sequence ID" value="GEN76328.1"/>
    <property type="molecule type" value="Genomic_DNA"/>
</dbReference>
<keyword evidence="4" id="KW-1185">Reference proteome</keyword>
<evidence type="ECO:0000313" key="3">
    <source>
        <dbReference type="EMBL" id="GEN76328.1"/>
    </source>
</evidence>
<evidence type="ECO:0000313" key="4">
    <source>
        <dbReference type="Proteomes" id="UP000321863"/>
    </source>
</evidence>
<protein>
    <recommendedName>
        <fullName evidence="2">Fibronectin type-III domain-containing protein</fullName>
    </recommendedName>
</protein>
<dbReference type="NCBIfam" id="TIGR04183">
    <property type="entry name" value="Por_Secre_tail"/>
    <property type="match status" value="1"/>
</dbReference>
<dbReference type="InterPro" id="IPR026444">
    <property type="entry name" value="Secre_tail"/>
</dbReference>
<proteinExistence type="predicted"/>
<accession>A0A511YMB4</accession>
<dbReference type="Proteomes" id="UP000321863">
    <property type="component" value="Unassembled WGS sequence"/>
</dbReference>
<dbReference type="SMART" id="SM00060">
    <property type="entry name" value="FN3"/>
    <property type="match status" value="4"/>
</dbReference>
<dbReference type="AlphaFoldDB" id="A0A511YMB4"/>
<dbReference type="InterPro" id="IPR036116">
    <property type="entry name" value="FN3_sf"/>
</dbReference>
<gene>
    <name evidence="3" type="ORF">CHA01nite_20680</name>
</gene>
<keyword evidence="1" id="KW-0732">Signal</keyword>
<dbReference type="Pfam" id="PF00041">
    <property type="entry name" value="fn3"/>
    <property type="match status" value="3"/>
</dbReference>
<dbReference type="CDD" id="cd00063">
    <property type="entry name" value="FN3"/>
    <property type="match status" value="3"/>
</dbReference>
<feature type="domain" description="Fibronectin type-III" evidence="2">
    <location>
        <begin position="250"/>
        <end position="341"/>
    </location>
</feature>
<organism evidence="3 4">
    <name type="scientific">Chryseobacterium hagamense</name>
    <dbReference type="NCBI Taxonomy" id="395935"/>
    <lineage>
        <taxon>Bacteria</taxon>
        <taxon>Pseudomonadati</taxon>
        <taxon>Bacteroidota</taxon>
        <taxon>Flavobacteriia</taxon>
        <taxon>Flavobacteriales</taxon>
        <taxon>Weeksellaceae</taxon>
        <taxon>Chryseobacterium group</taxon>
        <taxon>Chryseobacterium</taxon>
    </lineage>
</organism>
<reference evidence="3 4" key="1">
    <citation type="submission" date="2019-07" db="EMBL/GenBank/DDBJ databases">
        <title>Whole genome shotgun sequence of Chryseobacterium hagamense NBRC 105253.</title>
        <authorList>
            <person name="Hosoyama A."/>
            <person name="Uohara A."/>
            <person name="Ohji S."/>
            <person name="Ichikawa N."/>
        </authorList>
    </citation>
    <scope>NUCLEOTIDE SEQUENCE [LARGE SCALE GENOMIC DNA]</scope>
    <source>
        <strain evidence="3 4">NBRC 105253</strain>
    </source>
</reference>
<dbReference type="InterPro" id="IPR013783">
    <property type="entry name" value="Ig-like_fold"/>
</dbReference>
<dbReference type="Gene3D" id="2.60.40.10">
    <property type="entry name" value="Immunoglobulins"/>
    <property type="match status" value="4"/>
</dbReference>
<dbReference type="Gene3D" id="2.60.120.200">
    <property type="match status" value="2"/>
</dbReference>
<sequence length="1060" mass="110463">MISLGIGLSAQTNIAGYSFTKSTGAAYTPITGGTVFASGTYDDSVSPAITLSSPFPFGGTTVTTCYISTNGFITFGGAPLTYTYSPLSTLDTGTLGAVAAFGQDAGADPTMNTSASPEIRYQDLGTEFVVQYKDHANYYNRSTEKLNFQIHLVYATGEINIVYGNNSNPGTVSTSGTTPQVGIRGNSVAYATNVNNLMIGNVPAGTTCDWSKAVTGNANTSTMLFSGTANANVKIPTGLKYTWMPGTQLPVRTFAATTGVTNSGATLNWTAPSGATAYNLQYRVAGNCDWTSFLGNPVSAATATLTGLAQNTTYQVQVQALNGNAQSIYSHIPDLAGTGNGYAAAGSFTTVANCPSVVTALTSSNVSTTTATIGWTAPASVPASGYEYYYSTSPTAPFNTTPASGSVAAGAVTANLSGLTTATQYYFWVRTNCNGTDKGSWVGSSSFITLCNPFPIPYSENFDTTPVGSSTNTNAPTCWKYLEPSGWAGYGYVYGSYYTSAPNGYYISSDAASTGGGMLVSPVTTNLMSGSNRVRFQANAGGSGYTMEVGTLSDPNDASTFTAIGSPIALTTAFTQYVVNIPSGTSQYLAFRHSGGGTYRSIRLDDINVEPVPSCLEVSGLASANVSALQASLSWNASASAPANGYDIYYSTANTAPSSTTTPTVSANSSTTYTASGLAPSTAYYVWVRSNCSATNKSIWTGPVSFTTSSLCPAVTAPASGAQGLSTAPTITWDAMPSATGYRLTVGTTSGGTDVLNNVDLGNVTSYTFAAPLAANTKYYYVVNAYAGNAVSSSCTIRNFTTACSSTISSLPWTENFDGLTTLGSQIAPSCWVVGAGTKSWTSMNASSTSFNTPKSAPNYMTLQYGSTDPSQLWTPIFQLTANTSYTFSFYYNTNGTSSGFIGYTGNVVVNNTQSMTGATDLGTFITATQGTTAYTQYTVNFTPSVSGKYTFGVNVSSTGSPWYLGVDDFSLTQSTLGTSEVAANDKNVKVYPNPFSEILNISDATNVKNILVTDVAGRLVKTIANPSQELRLGELQQGMYLITLEMKDGSKQTVKAIKK</sequence>